<organism evidence="2 3">
    <name type="scientific">Leifsonia poae</name>
    <dbReference type="NCBI Taxonomy" id="110933"/>
    <lineage>
        <taxon>Bacteria</taxon>
        <taxon>Bacillati</taxon>
        <taxon>Actinomycetota</taxon>
        <taxon>Actinomycetes</taxon>
        <taxon>Micrococcales</taxon>
        <taxon>Microbacteriaceae</taxon>
        <taxon>Leifsonia</taxon>
    </lineage>
</organism>
<dbReference type="AlphaFoldDB" id="A0A9W6HB61"/>
<evidence type="ECO:0000313" key="2">
    <source>
        <dbReference type="EMBL" id="GLJ76848.1"/>
    </source>
</evidence>
<protein>
    <submittedName>
        <fullName evidence="2">Uncharacterized protein</fullName>
    </submittedName>
</protein>
<dbReference type="RefSeq" id="WP_271177508.1">
    <property type="nucleotide sequence ID" value="NZ_BAAAJO010000002.1"/>
</dbReference>
<comment type="caution">
    <text evidence="2">The sequence shown here is derived from an EMBL/GenBank/DDBJ whole genome shotgun (WGS) entry which is preliminary data.</text>
</comment>
<reference evidence="2" key="1">
    <citation type="journal article" date="2014" name="Int. J. Syst. Evol. Microbiol.">
        <title>Complete genome sequence of Corynebacterium casei LMG S-19264T (=DSM 44701T), isolated from a smear-ripened cheese.</title>
        <authorList>
            <consortium name="US DOE Joint Genome Institute (JGI-PGF)"/>
            <person name="Walter F."/>
            <person name="Albersmeier A."/>
            <person name="Kalinowski J."/>
            <person name="Ruckert C."/>
        </authorList>
    </citation>
    <scope>NUCLEOTIDE SEQUENCE</scope>
    <source>
        <strain evidence="2">VKM Ac-1401</strain>
    </source>
</reference>
<keyword evidence="1" id="KW-1133">Transmembrane helix</keyword>
<feature type="transmembrane region" description="Helical" evidence="1">
    <location>
        <begin position="12"/>
        <end position="30"/>
    </location>
</feature>
<accession>A0A9W6HB61</accession>
<keyword evidence="1" id="KW-0472">Membrane</keyword>
<dbReference type="EMBL" id="BSEN01000012">
    <property type="protein sequence ID" value="GLJ76848.1"/>
    <property type="molecule type" value="Genomic_DNA"/>
</dbReference>
<keyword evidence="1" id="KW-0812">Transmembrane</keyword>
<sequence>MTRTRLTPRVVLCWGIAVTVAAVALDLFYLPVSYTMQTLGATGVDAGLLSVVHAVLGVAKELVPRIGAALIAASIVMFHGERLARERPPTA</sequence>
<keyword evidence="3" id="KW-1185">Reference proteome</keyword>
<gene>
    <name evidence="2" type="ORF">GCM10017584_24220</name>
</gene>
<evidence type="ECO:0000256" key="1">
    <source>
        <dbReference type="SAM" id="Phobius"/>
    </source>
</evidence>
<evidence type="ECO:0000313" key="3">
    <source>
        <dbReference type="Proteomes" id="UP001142372"/>
    </source>
</evidence>
<reference evidence="2" key="2">
    <citation type="submission" date="2023-01" db="EMBL/GenBank/DDBJ databases">
        <authorList>
            <person name="Sun Q."/>
            <person name="Evtushenko L."/>
        </authorList>
    </citation>
    <scope>NUCLEOTIDE SEQUENCE</scope>
    <source>
        <strain evidence="2">VKM Ac-1401</strain>
    </source>
</reference>
<dbReference type="Proteomes" id="UP001142372">
    <property type="component" value="Unassembled WGS sequence"/>
</dbReference>
<proteinExistence type="predicted"/>
<name>A0A9W6HB61_9MICO</name>